<dbReference type="InterPro" id="IPR041722">
    <property type="entry name" value="TakP/all3028"/>
</dbReference>
<dbReference type="InterPro" id="IPR018389">
    <property type="entry name" value="DctP_fam"/>
</dbReference>
<dbReference type="PANTHER" id="PTHR33376:SF5">
    <property type="entry name" value="EXTRACYTOPLASMIC SOLUTE RECEPTOR PROTEIN"/>
    <property type="match status" value="1"/>
</dbReference>
<gene>
    <name evidence="2" type="ORF">J2X20_004731</name>
</gene>
<dbReference type="NCBIfam" id="NF037995">
    <property type="entry name" value="TRAP_S1"/>
    <property type="match status" value="1"/>
</dbReference>
<dbReference type="Gene3D" id="3.40.190.10">
    <property type="entry name" value="Periplasmic binding protein-like II"/>
    <property type="match status" value="1"/>
</dbReference>
<dbReference type="Gene3D" id="3.40.190.170">
    <property type="entry name" value="Bacterial extracellular solute-binding protein, family 7"/>
    <property type="match status" value="1"/>
</dbReference>
<accession>A0ABU1YT67</accession>
<dbReference type="InterPro" id="IPR038404">
    <property type="entry name" value="TRAP_DctP_sf"/>
</dbReference>
<evidence type="ECO:0000256" key="1">
    <source>
        <dbReference type="ARBA" id="ARBA00022729"/>
    </source>
</evidence>
<dbReference type="CDD" id="cd13682">
    <property type="entry name" value="PBP2_TRAP_alpha-ketoacid"/>
    <property type="match status" value="1"/>
</dbReference>
<dbReference type="Proteomes" id="UP001180453">
    <property type="component" value="Unassembled WGS sequence"/>
</dbReference>
<organism evidence="2 3">
    <name type="scientific">Roseateles saccharophilus</name>
    <name type="common">Pseudomonas saccharophila</name>
    <dbReference type="NCBI Taxonomy" id="304"/>
    <lineage>
        <taxon>Bacteria</taxon>
        <taxon>Pseudomonadati</taxon>
        <taxon>Pseudomonadota</taxon>
        <taxon>Betaproteobacteria</taxon>
        <taxon>Burkholderiales</taxon>
        <taxon>Sphaerotilaceae</taxon>
        <taxon>Roseateles</taxon>
    </lineage>
</organism>
<keyword evidence="3" id="KW-1185">Reference proteome</keyword>
<dbReference type="InterPro" id="IPR006311">
    <property type="entry name" value="TAT_signal"/>
</dbReference>
<dbReference type="SUPFAM" id="SSF53850">
    <property type="entry name" value="Periplasmic binding protein-like II"/>
    <property type="match status" value="1"/>
</dbReference>
<dbReference type="PIRSF" id="PIRSF039026">
    <property type="entry name" value="SiaP"/>
    <property type="match status" value="1"/>
</dbReference>
<evidence type="ECO:0000313" key="2">
    <source>
        <dbReference type="EMBL" id="MDR7272057.1"/>
    </source>
</evidence>
<proteinExistence type="predicted"/>
<protein>
    <submittedName>
        <fullName evidence="2">TRAP-type mannitol/chloroaromatic compound transport system substrate-binding protein</fullName>
    </submittedName>
</protein>
<dbReference type="EMBL" id="JAVDXU010000004">
    <property type="protein sequence ID" value="MDR7272057.1"/>
    <property type="molecule type" value="Genomic_DNA"/>
</dbReference>
<dbReference type="InterPro" id="IPR026289">
    <property type="entry name" value="SBP_TakP-like"/>
</dbReference>
<reference evidence="2 3" key="1">
    <citation type="submission" date="2023-07" db="EMBL/GenBank/DDBJ databases">
        <title>Sorghum-associated microbial communities from plants grown in Nebraska, USA.</title>
        <authorList>
            <person name="Schachtman D."/>
        </authorList>
    </citation>
    <scope>NUCLEOTIDE SEQUENCE [LARGE SCALE GENOMIC DNA]</scope>
    <source>
        <strain evidence="2 3">BE314</strain>
    </source>
</reference>
<dbReference type="PANTHER" id="PTHR33376">
    <property type="match status" value="1"/>
</dbReference>
<comment type="caution">
    <text evidence="2">The sequence shown here is derived from an EMBL/GenBank/DDBJ whole genome shotgun (WGS) entry which is preliminary data.</text>
</comment>
<dbReference type="PROSITE" id="PS51318">
    <property type="entry name" value="TAT"/>
    <property type="match status" value="1"/>
</dbReference>
<keyword evidence="1" id="KW-0732">Signal</keyword>
<sequence>MTMERRSFVRHAGLAGVLAAGAAPAVVHAQAQVRWRLASSFPKSLDTIFGAADVFAKKVSEMTGGKFQISVHAGGEIVPALQVVDAVQSATVEIAHTAPYYFFGKDETFALGCAIPFGLNSRQMTAWMVEGNGLKLMREFYRNYNIINFLGGNTGAQMGGWYRKEIKSIADMKGLKIRIGGFAGRVMERMGAVPQQIAGGEIYSALEKGTIDAAEWVGPYDDQKLGFNKVAPNYYYPGWWEGGPQLDFFINTKAYDALSAEYKAVVEAASAMAHIDMQAKYDAKNPGALKQLVGSGTKLFRFPKDVMDAAFKESMAIYGELSAKNANWKKVYEDYANFRRDQNLWFRFSEAGFDDFMQAQKL</sequence>
<name>A0ABU1YT67_ROSSA</name>
<evidence type="ECO:0000313" key="3">
    <source>
        <dbReference type="Proteomes" id="UP001180453"/>
    </source>
</evidence>
<dbReference type="Pfam" id="PF03480">
    <property type="entry name" value="DctP"/>
    <property type="match status" value="1"/>
</dbReference>